<evidence type="ECO:0000259" key="2">
    <source>
        <dbReference type="PROSITE" id="PS50983"/>
    </source>
</evidence>
<keyword evidence="1" id="KW-1133">Transmembrane helix</keyword>
<protein>
    <submittedName>
        <fullName evidence="3">Periplasmic binding protein</fullName>
    </submittedName>
</protein>
<dbReference type="Pfam" id="PF01497">
    <property type="entry name" value="Peripla_BP_2"/>
    <property type="match status" value="1"/>
</dbReference>
<dbReference type="InterPro" id="IPR002491">
    <property type="entry name" value="ABC_transptr_periplasmic_BD"/>
</dbReference>
<feature type="transmembrane region" description="Helical" evidence="1">
    <location>
        <begin position="21"/>
        <end position="38"/>
    </location>
</feature>
<feature type="domain" description="Fe/B12 periplasmic-binding" evidence="2">
    <location>
        <begin position="48"/>
        <end position="301"/>
    </location>
</feature>
<dbReference type="RefSeq" id="WP_014500452.1">
    <property type="nucleotide sequence ID" value="NC_017262.1"/>
</dbReference>
<accession>A0A0H3G4Y8</accession>
<organism evidence="3 4">
    <name type="scientific">Zymomonas mobilis subsp. mobilis (strain ATCC 10988 / DSM 424 / LMG 404 / NCIMB 8938 / NRRL B-806 / ZM1)</name>
    <dbReference type="NCBI Taxonomy" id="555217"/>
    <lineage>
        <taxon>Bacteria</taxon>
        <taxon>Pseudomonadati</taxon>
        <taxon>Pseudomonadota</taxon>
        <taxon>Alphaproteobacteria</taxon>
        <taxon>Sphingomonadales</taxon>
        <taxon>Zymomonadaceae</taxon>
        <taxon>Zymomonas</taxon>
    </lineage>
</organism>
<dbReference type="PROSITE" id="PS50983">
    <property type="entry name" value="FE_B12_PBP"/>
    <property type="match status" value="1"/>
</dbReference>
<keyword evidence="1" id="KW-0472">Membrane</keyword>
<dbReference type="OrthoDB" id="1632039at2"/>
<reference evidence="3 4" key="1">
    <citation type="journal article" date="2011" name="J. Bacteriol.">
        <title>Genome sequence of the ethanol-producing Zymomonas mobilis subsp. mobilis lectotype strain ATCC 10988.</title>
        <authorList>
            <person name="Pappas K.M."/>
            <person name="Kouvelis V.N."/>
            <person name="Saunders E."/>
            <person name="Brettin T.S."/>
            <person name="Bruce D."/>
            <person name="Detter C."/>
            <person name="Balakireva M."/>
            <person name="Han C.S."/>
            <person name="Savvakis G."/>
            <person name="Kyrpides N.C."/>
            <person name="Typas M.A."/>
        </authorList>
    </citation>
    <scope>NUCLEOTIDE SEQUENCE [LARGE SCALE GENOMIC DNA]</scope>
    <source>
        <strain evidence="4">ATCC 10988 / DSM 424 / CCUG 17860 / LMG 404 / NCIMB 8938 / NRRL B-806 / ZM1</strain>
    </source>
</reference>
<dbReference type="eggNOG" id="COG0614">
    <property type="taxonomic scope" value="Bacteria"/>
</dbReference>
<dbReference type="PANTHER" id="PTHR30535">
    <property type="entry name" value="VITAMIN B12-BINDING PROTEIN"/>
    <property type="match status" value="1"/>
</dbReference>
<dbReference type="InterPro" id="IPR050902">
    <property type="entry name" value="ABC_Transporter_SBP"/>
</dbReference>
<gene>
    <name evidence="3" type="ordered locus">Zmob_0329</name>
</gene>
<name>A0A0H3G4Y8_ZYMMA</name>
<keyword evidence="1" id="KW-0812">Transmembrane</keyword>
<evidence type="ECO:0000256" key="1">
    <source>
        <dbReference type="SAM" id="Phobius"/>
    </source>
</evidence>
<dbReference type="Proteomes" id="UP000001494">
    <property type="component" value="Chromosome"/>
</dbReference>
<dbReference type="PANTHER" id="PTHR30535:SF34">
    <property type="entry name" value="MOLYBDATE-BINDING PROTEIN MOLA"/>
    <property type="match status" value="1"/>
</dbReference>
<evidence type="ECO:0000313" key="4">
    <source>
        <dbReference type="Proteomes" id="UP000001494"/>
    </source>
</evidence>
<evidence type="ECO:0000313" key="3">
    <source>
        <dbReference type="EMBL" id="AEH62179.1"/>
    </source>
</evidence>
<dbReference type="HOGENOM" id="CLU_038034_8_0_5"/>
<dbReference type="KEGG" id="zmm:Zmob_0329"/>
<dbReference type="EMBL" id="CP002850">
    <property type="protein sequence ID" value="AEH62179.1"/>
    <property type="molecule type" value="Genomic_DNA"/>
</dbReference>
<sequence length="301" mass="33267" precursor="true">MLELSISSSDRGNRATISRPLYGLTLILIFCCLFTSSANSTDNKPPRRIVSLNLCADELLVALAERPQIAALTRYARNPDMSLVSKEAQSLPFTYGGAEELLRLHPDLVITSSYSHAEILPLLKDRQVKIIDLPLANSLADIIAQIRIVALAVGHPERGEAAIQKMEKELRTLPPPMGHGRTAAYYQRQGYLSGTGSLIDDMMKKIGLKNLANNLNKSALSRLSLEEIVTYHPDFLIMGQKSYSTQDIGSQMLQHPLLKQAIPASHRLFIPAPLTLCGSPHYPEAIKILNKELETIDHPSR</sequence>
<dbReference type="Gene3D" id="3.40.50.1980">
    <property type="entry name" value="Nitrogenase molybdenum iron protein domain"/>
    <property type="match status" value="2"/>
</dbReference>
<dbReference type="SUPFAM" id="SSF53807">
    <property type="entry name" value="Helical backbone' metal receptor"/>
    <property type="match status" value="1"/>
</dbReference>
<proteinExistence type="predicted"/>
<dbReference type="GO" id="GO:0071281">
    <property type="term" value="P:cellular response to iron ion"/>
    <property type="evidence" value="ECO:0007669"/>
    <property type="project" value="TreeGrafter"/>
</dbReference>
<dbReference type="AlphaFoldDB" id="A0A0H3G4Y8"/>